<sequence length="54" mass="6088">MVSMSEILKATLNQNKSLRKEMIVSLDGSHLLKSRHSGGSIILDIRRNNTFHLP</sequence>
<name>A6KFE9_RAT</name>
<proteinExistence type="predicted"/>
<dbReference type="AlphaFoldDB" id="A6KFE9"/>
<organism evidence="1 2">
    <name type="scientific">Rattus norvegicus</name>
    <name type="common">Rat</name>
    <dbReference type="NCBI Taxonomy" id="10116"/>
    <lineage>
        <taxon>Eukaryota</taxon>
        <taxon>Metazoa</taxon>
        <taxon>Chordata</taxon>
        <taxon>Craniata</taxon>
        <taxon>Vertebrata</taxon>
        <taxon>Euteleostomi</taxon>
        <taxon>Mammalia</taxon>
        <taxon>Eutheria</taxon>
        <taxon>Euarchontoglires</taxon>
        <taxon>Glires</taxon>
        <taxon>Rodentia</taxon>
        <taxon>Myomorpha</taxon>
        <taxon>Muroidea</taxon>
        <taxon>Muridae</taxon>
        <taxon>Murinae</taxon>
        <taxon>Rattus</taxon>
    </lineage>
</organism>
<dbReference type="EMBL" id="CH474044">
    <property type="protein sequence ID" value="EDL75280.1"/>
    <property type="molecule type" value="Genomic_DNA"/>
</dbReference>
<reference evidence="1 2" key="1">
    <citation type="submission" date="2005-09" db="EMBL/GenBank/DDBJ databases">
        <authorList>
            <person name="Mural R.J."/>
            <person name="Li P.W."/>
            <person name="Adams M.D."/>
            <person name="Amanatides P.G."/>
            <person name="Baden-Tillson H."/>
            <person name="Barnstead M."/>
            <person name="Chin S.H."/>
            <person name="Dew I."/>
            <person name="Evans C.A."/>
            <person name="Ferriera S."/>
            <person name="Flanigan M."/>
            <person name="Fosler C."/>
            <person name="Glodek A."/>
            <person name="Gu Z."/>
            <person name="Holt R.A."/>
            <person name="Jennings D."/>
            <person name="Kraft C.L."/>
            <person name="Lu F."/>
            <person name="Nguyen T."/>
            <person name="Nusskern D.R."/>
            <person name="Pfannkoch C.M."/>
            <person name="Sitter C."/>
            <person name="Sutton G.G."/>
            <person name="Venter J.C."/>
            <person name="Wang Z."/>
            <person name="Woodage T."/>
            <person name="Zheng X.H."/>
            <person name="Zhong F."/>
        </authorList>
    </citation>
    <scope>NUCLEOTIDE SEQUENCE [LARGE SCALE GENOMIC DNA]</scope>
    <source>
        <strain>BN</strain>
        <strain evidence="2">Sprague-Dawley</strain>
    </source>
</reference>
<gene>
    <name evidence="1" type="ORF">rCG_25016</name>
</gene>
<accession>A6KFE9</accession>
<dbReference type="Proteomes" id="UP000234681">
    <property type="component" value="Chromosome 9"/>
</dbReference>
<evidence type="ECO:0000313" key="1">
    <source>
        <dbReference type="EMBL" id="EDL75280.1"/>
    </source>
</evidence>
<protein>
    <submittedName>
        <fullName evidence="1">RCG25016</fullName>
    </submittedName>
</protein>
<evidence type="ECO:0000313" key="2">
    <source>
        <dbReference type="Proteomes" id="UP000234681"/>
    </source>
</evidence>